<evidence type="ECO:0000259" key="2">
    <source>
        <dbReference type="SMART" id="SM00062"/>
    </source>
</evidence>
<evidence type="ECO:0000256" key="1">
    <source>
        <dbReference type="ARBA" id="ARBA00022729"/>
    </source>
</evidence>
<evidence type="ECO:0000313" key="4">
    <source>
        <dbReference type="Proteomes" id="UP000010808"/>
    </source>
</evidence>
<dbReference type="STRING" id="1121451.DESAM_20333"/>
<dbReference type="HOGENOM" id="CLU_064076_9_0_7"/>
<keyword evidence="4" id="KW-1185">Reference proteome</keyword>
<dbReference type="KEGG" id="dhy:DESAM_20333"/>
<dbReference type="Proteomes" id="UP000010808">
    <property type="component" value="Chromosome"/>
</dbReference>
<dbReference type="SMART" id="SM00062">
    <property type="entry name" value="PBPb"/>
    <property type="match status" value="1"/>
</dbReference>
<reference evidence="3 4" key="1">
    <citation type="submission" date="2012-10" db="EMBL/GenBank/DDBJ databases">
        <authorList>
            <person name="Genoscope - CEA"/>
        </authorList>
    </citation>
    <scope>NUCLEOTIDE SEQUENCE [LARGE SCALE GENOMIC DNA]</scope>
    <source>
        <strain evidence="4">AM13 / DSM 14728</strain>
    </source>
</reference>
<dbReference type="PANTHER" id="PTHR35936:SF17">
    <property type="entry name" value="ARGININE-BINDING EXTRACELLULAR PROTEIN ARTP"/>
    <property type="match status" value="1"/>
</dbReference>
<name>L0R7A8_9BACT</name>
<dbReference type="SUPFAM" id="SSF53850">
    <property type="entry name" value="Periplasmic binding protein-like II"/>
    <property type="match status" value="1"/>
</dbReference>
<dbReference type="AlphaFoldDB" id="L0R7A8"/>
<dbReference type="RefSeq" id="WP_015335232.1">
    <property type="nucleotide sequence ID" value="NC_020055.1"/>
</dbReference>
<protein>
    <submittedName>
        <fullName evidence="3">Putative Extracellular solute-binding protein family 3</fullName>
    </submittedName>
</protein>
<organism evidence="3 4">
    <name type="scientific">Maridesulfovibrio hydrothermalis AM13 = DSM 14728</name>
    <dbReference type="NCBI Taxonomy" id="1121451"/>
    <lineage>
        <taxon>Bacteria</taxon>
        <taxon>Pseudomonadati</taxon>
        <taxon>Thermodesulfobacteriota</taxon>
        <taxon>Desulfovibrionia</taxon>
        <taxon>Desulfovibrionales</taxon>
        <taxon>Desulfovibrionaceae</taxon>
        <taxon>Maridesulfovibrio</taxon>
    </lineage>
</organism>
<dbReference type="InterPro" id="IPR001638">
    <property type="entry name" value="Solute-binding_3/MltF_N"/>
</dbReference>
<dbReference type="PATRIC" id="fig|1121451.3.peg.601"/>
<dbReference type="eggNOG" id="COG0834">
    <property type="taxonomic scope" value="Bacteria"/>
</dbReference>
<proteinExistence type="predicted"/>
<evidence type="ECO:0000313" key="3">
    <source>
        <dbReference type="EMBL" id="CCO22624.1"/>
    </source>
</evidence>
<feature type="domain" description="Solute-binding protein family 3/N-terminal" evidence="2">
    <location>
        <begin position="13"/>
        <end position="238"/>
    </location>
</feature>
<dbReference type="Gene3D" id="3.40.190.10">
    <property type="entry name" value="Periplasmic binding protein-like II"/>
    <property type="match status" value="2"/>
</dbReference>
<dbReference type="PANTHER" id="PTHR35936">
    <property type="entry name" value="MEMBRANE-BOUND LYTIC MUREIN TRANSGLYCOSYLASE F"/>
    <property type="match status" value="1"/>
</dbReference>
<keyword evidence="1" id="KW-0732">Signal</keyword>
<accession>L0R7A8</accession>
<dbReference type="Pfam" id="PF00497">
    <property type="entry name" value="SBP_bac_3"/>
    <property type="match status" value="1"/>
</dbReference>
<dbReference type="EMBL" id="FO203522">
    <property type="protein sequence ID" value="CCO22624.1"/>
    <property type="molecule type" value="Genomic_DNA"/>
</dbReference>
<sequence length="239" mass="26379">MVHPHSIASAGQVVKVGFDHLPPWITVQDGKLQGVDYELLNSMFDGMGLKAEFVPMNFGEILNGLKSGQIDMAASLLFREERDSYIRFISPPYCTKSTICFYALKGTGVAVDKYSDTAGLRVGTTEGARYFPAFDLDDRMIKVPYPALKDVFKALVDGKIDLAICGRSAAEYYIDKLEAGAQVKTCKFMYAAKLMPVYIGISRKSALVDRADEMGSLMRELQKSGEMDKIAAKYSVVVH</sequence>
<gene>
    <name evidence="3" type="ORF">DESAM_20333</name>
</gene>